<feature type="compositionally biased region" description="Polar residues" evidence="1">
    <location>
        <begin position="257"/>
        <end position="266"/>
    </location>
</feature>
<gene>
    <name evidence="2" type="ORF">OFUS_LOCUS8302</name>
</gene>
<evidence type="ECO:0000313" key="3">
    <source>
        <dbReference type="Proteomes" id="UP000749559"/>
    </source>
</evidence>
<reference evidence="2" key="1">
    <citation type="submission" date="2022-03" db="EMBL/GenBank/DDBJ databases">
        <authorList>
            <person name="Martin C."/>
        </authorList>
    </citation>
    <scope>NUCLEOTIDE SEQUENCE</scope>
</reference>
<dbReference type="AlphaFoldDB" id="A0A8J1UXR5"/>
<comment type="caution">
    <text evidence="2">The sequence shown here is derived from an EMBL/GenBank/DDBJ whole genome shotgun (WGS) entry which is preliminary data.</text>
</comment>
<proteinExistence type="predicted"/>
<organism evidence="2 3">
    <name type="scientific">Owenia fusiformis</name>
    <name type="common">Polychaete worm</name>
    <dbReference type="NCBI Taxonomy" id="6347"/>
    <lineage>
        <taxon>Eukaryota</taxon>
        <taxon>Metazoa</taxon>
        <taxon>Spiralia</taxon>
        <taxon>Lophotrochozoa</taxon>
        <taxon>Annelida</taxon>
        <taxon>Polychaeta</taxon>
        <taxon>Sedentaria</taxon>
        <taxon>Canalipalpata</taxon>
        <taxon>Sabellida</taxon>
        <taxon>Oweniida</taxon>
        <taxon>Oweniidae</taxon>
        <taxon>Owenia</taxon>
    </lineage>
</organism>
<evidence type="ECO:0000313" key="2">
    <source>
        <dbReference type="EMBL" id="CAH1781775.1"/>
    </source>
</evidence>
<feature type="compositionally biased region" description="Polar residues" evidence="1">
    <location>
        <begin position="371"/>
        <end position="393"/>
    </location>
</feature>
<protein>
    <submittedName>
        <fullName evidence="2">Uncharacterized protein</fullName>
    </submittedName>
</protein>
<feature type="region of interest" description="Disordered" evidence="1">
    <location>
        <begin position="371"/>
        <end position="411"/>
    </location>
</feature>
<keyword evidence="3" id="KW-1185">Reference proteome</keyword>
<evidence type="ECO:0000256" key="1">
    <source>
        <dbReference type="SAM" id="MobiDB-lite"/>
    </source>
</evidence>
<dbReference type="EMBL" id="CAIIXF020000004">
    <property type="protein sequence ID" value="CAH1781775.1"/>
    <property type="molecule type" value="Genomic_DNA"/>
</dbReference>
<feature type="region of interest" description="Disordered" evidence="1">
    <location>
        <begin position="252"/>
        <end position="273"/>
    </location>
</feature>
<sequence>MPSSPQIERKQTINIDQNSGNITHHTENTDSVSEQIGLSIKNYNIVEHIDSTDRELKSNILKPEPSIDAVRQLGYKIVKTENGKFENSSHDVKSSGNQIKNKSQEIKSETFYFSTDDEFGATKLEKEAYFKRQKSLPILKRGTSPKHDKRVRIDSDKGNKSSLQQLTPSRNYILRKDIWSKIPKSPIAMDTSDHFSKSQFYSQQPKGTLSPRLQRTFISEFQKSGNSGSQRTDVPVWVDIPKSPNFHYKRTYKTGHNRSQSPTKTVHTLAPPCPMPKSASNQKLLESSSNVRLTPYQKRKVYQSGLIRGDSSDTISSESVNILPESVNIRHKSIHMPPESVNIRHKSIHMPPESVNIRHKSIHMPPESVNTTSSLAPMKSTSVHSTNHHISSPHTRKKLSVSQDGETHRHHVTPITRRRFTEAVFENDGNQNVTNQEPLYSNFSSSNRSISNSNHDQILIADSKKKGSKTDVVDSWFNDDLKYGKNHHKTGVCSTYQLAYISVGKC</sequence>
<feature type="region of interest" description="Disordered" evidence="1">
    <location>
        <begin position="138"/>
        <end position="163"/>
    </location>
</feature>
<dbReference type="Proteomes" id="UP000749559">
    <property type="component" value="Unassembled WGS sequence"/>
</dbReference>
<name>A0A8J1UXR5_OWEFU</name>
<accession>A0A8J1UXR5</accession>